<organism evidence="1 2">
    <name type="scientific">Arctium lappa</name>
    <name type="common">Greater burdock</name>
    <name type="synonym">Lappa major</name>
    <dbReference type="NCBI Taxonomy" id="4217"/>
    <lineage>
        <taxon>Eukaryota</taxon>
        <taxon>Viridiplantae</taxon>
        <taxon>Streptophyta</taxon>
        <taxon>Embryophyta</taxon>
        <taxon>Tracheophyta</taxon>
        <taxon>Spermatophyta</taxon>
        <taxon>Magnoliopsida</taxon>
        <taxon>eudicotyledons</taxon>
        <taxon>Gunneridae</taxon>
        <taxon>Pentapetalae</taxon>
        <taxon>asterids</taxon>
        <taxon>campanulids</taxon>
        <taxon>Asterales</taxon>
        <taxon>Asteraceae</taxon>
        <taxon>Carduoideae</taxon>
        <taxon>Cardueae</taxon>
        <taxon>Arctiinae</taxon>
        <taxon>Arctium</taxon>
    </lineage>
</organism>
<reference evidence="1 2" key="2">
    <citation type="journal article" date="2022" name="Mol. Ecol. Resour.">
        <title>The genomes of chicory, endive, great burdock and yacon provide insights into Asteraceae paleo-polyploidization history and plant inulin production.</title>
        <authorList>
            <person name="Fan W."/>
            <person name="Wang S."/>
            <person name="Wang H."/>
            <person name="Wang A."/>
            <person name="Jiang F."/>
            <person name="Liu H."/>
            <person name="Zhao H."/>
            <person name="Xu D."/>
            <person name="Zhang Y."/>
        </authorList>
    </citation>
    <scope>NUCLEOTIDE SEQUENCE [LARGE SCALE GENOMIC DNA]</scope>
    <source>
        <strain evidence="2">cv. Niubang</strain>
    </source>
</reference>
<gene>
    <name evidence="1" type="ORF">L6452_38315</name>
</gene>
<keyword evidence="2" id="KW-1185">Reference proteome</keyword>
<comment type="caution">
    <text evidence="1">The sequence shown here is derived from an EMBL/GenBank/DDBJ whole genome shotgun (WGS) entry which is preliminary data.</text>
</comment>
<name>A0ACB8Y6J5_ARCLA</name>
<accession>A0ACB8Y6J5</accession>
<evidence type="ECO:0000313" key="1">
    <source>
        <dbReference type="EMBL" id="KAI3679009.1"/>
    </source>
</evidence>
<dbReference type="Proteomes" id="UP001055879">
    <property type="component" value="Linkage Group LG14"/>
</dbReference>
<protein>
    <submittedName>
        <fullName evidence="1">Uncharacterized protein</fullName>
    </submittedName>
</protein>
<sequence length="83" mass="9184">MRHPSPTVIKGRDHDAPSPLRKDTPNQAAASALKEATNLKYTADPEKAFSVFTEFKDYISRNPTVNFGIDVTITVLATGLWPR</sequence>
<reference evidence="2" key="1">
    <citation type="journal article" date="2022" name="Mol. Ecol. Resour.">
        <title>The genomes of chicory, endive, great burdock and yacon provide insights into Asteraceae palaeo-polyploidization history and plant inulin production.</title>
        <authorList>
            <person name="Fan W."/>
            <person name="Wang S."/>
            <person name="Wang H."/>
            <person name="Wang A."/>
            <person name="Jiang F."/>
            <person name="Liu H."/>
            <person name="Zhao H."/>
            <person name="Xu D."/>
            <person name="Zhang Y."/>
        </authorList>
    </citation>
    <scope>NUCLEOTIDE SEQUENCE [LARGE SCALE GENOMIC DNA]</scope>
    <source>
        <strain evidence="2">cv. Niubang</strain>
    </source>
</reference>
<dbReference type="EMBL" id="CM042060">
    <property type="protein sequence ID" value="KAI3679009.1"/>
    <property type="molecule type" value="Genomic_DNA"/>
</dbReference>
<proteinExistence type="predicted"/>
<evidence type="ECO:0000313" key="2">
    <source>
        <dbReference type="Proteomes" id="UP001055879"/>
    </source>
</evidence>